<feature type="transmembrane region" description="Helical" evidence="2">
    <location>
        <begin position="34"/>
        <end position="52"/>
    </location>
</feature>
<reference evidence="4 5" key="1">
    <citation type="submission" date="2020-10" db="EMBL/GenBank/DDBJ databases">
        <title>The genome sequence of Flavobacterium aquaticum 1Y8A.</title>
        <authorList>
            <person name="Liu Y."/>
        </authorList>
    </citation>
    <scope>NUCLEOTIDE SEQUENCE [LARGE SCALE GENOMIC DNA]</scope>
    <source>
        <strain evidence="4 5">1Y8A</strain>
    </source>
</reference>
<accession>A0ABR9WPI4</accession>
<evidence type="ECO:0000313" key="4">
    <source>
        <dbReference type="EMBL" id="MBE9575151.1"/>
    </source>
</evidence>
<evidence type="ECO:0000313" key="5">
    <source>
        <dbReference type="Proteomes" id="UP000656274"/>
    </source>
</evidence>
<keyword evidence="5" id="KW-1185">Reference proteome</keyword>
<evidence type="ECO:0000256" key="2">
    <source>
        <dbReference type="SAM" id="Phobius"/>
    </source>
</evidence>
<keyword evidence="2" id="KW-1133">Transmembrane helix</keyword>
<protein>
    <submittedName>
        <fullName evidence="4">T9SS type A sorting domain-containing protein</fullName>
    </submittedName>
</protein>
<dbReference type="InterPro" id="IPR026444">
    <property type="entry name" value="Secre_tail"/>
</dbReference>
<dbReference type="InterPro" id="IPR003961">
    <property type="entry name" value="FN3_dom"/>
</dbReference>
<dbReference type="Gene3D" id="2.60.120.260">
    <property type="entry name" value="Galactose-binding domain-like"/>
    <property type="match status" value="1"/>
</dbReference>
<keyword evidence="1" id="KW-0732">Signal</keyword>
<sequence>MKHNYDSVDMLNETCSTNSSKQKEASYTVKESKWLSFVPVFLMLFSFVFVQGQTVTNYVFSTSTTGSLVLDANGNTVDMSTGTTLLHGSGVDDAASAVNPIGFNFYGMGVLQTNFSANSNGAMTLGNVAIGTSGTTNAGSATTMFIAPFGGDQATSATGKVHYKVVGSAPNRTLVVEWLNMEMDWGSSTANGTYQARIYETSGVVEFVYGAMAVADTFTTGPIIGFSGGAVAGKIASITSSTNALTTNGTAFVNNTYTVAAIANLDSSANGSRRTYVFTPSTLPVSAPTTLTFSGITSAGTTVNWVDNSTNEVGFLVTRASDATFTTNVVTTIVASTSTAATGGAYNSIQTGLLSSTLYYYKVQAITEAVFSSEISGSQVTNAPGIFISVANGNWTNPATWDANAVPTGADSAIVAAHTVTIDAASLSINNLTVQGSLEFGVTPTTFNVNGNLTVEAGGEFLVFNGTTGKAIVVSGNIVNDGNIDLSIGATTAGSLTLNGTTVQSITGSGTFANNKIRNLIFSNTSTAIPNINWGFDDISVEYNLTISNAKIDLGGNKINYGVSATSTGNTFAFTNGGFLNGTFSRWWTSGGTGYTTSGPTTIPAGAAGRYPFYSPTGEQRIFYLGRTTPTVGGKYAVTYNNATTSTTGLNITDGAATITNRWDGNFVVTLDGTTPAATSNWVTMFTPGAFFTTATGARVLGQNVALSGTHVNTSSAPYGQRSGITTADLTSATGLYLGVNAADVPVVSIASGDWNSTSTWNGGVVPTCADVAVIANGHTVTSSTSGNLAKGVTIATGGTLVVSAGDLTVGCTLNNNTLTNNGTLTVSGGLLAVNGNMVHNAASIFNQSGGDILVDGNDGGNAANSVPASTAIVQLNSQFINWTGGVLTILDPHANTSASNTIAYNNSTAHVNVPNTHTLKLGDGVSTDAGGNATNGFRLNTWAGSNRILFGNLEVNTLGGTNRIVTTTYSLGFSGNVLIQPSSEILFGTSYVAGNITNNGIFTSTTELGLASYANGTVAATTNAQTIGGAGVYRNLAAAPTANLTSLTVNNTNATGVTLSVPLSVSGTLTMTSGIINTTNTNLLSLGTAAAAGTLAGAPSATNMVRGPFARTIANANANTNYLLFPVGKVAYAPVWAAPATTAVTVMKAETFDTNTGTQSAAITNMATNRRWELPLISGTINDINVRVGDAGILTTSIPVQAPSASGLYTSTFGSVATAVAGVSTQSTTPVLSASYTGFLSYADSNACVGTPTPGNTIASTNAICSGTSVTLSLQNLTTGSGVTYQWFSSPDGITYSPIASATNPTYSTVPTAATYFRCEVTCATGPSTAVSTPVQITFANEVTATVPGARCGTGTVDLSATPSAGATINWFAAATGGTSLASGNLFTTPSISATTTYYAAATTAAPGFITVGTGGTLTGATAQPTAFCNRWPNYWSQTIYTAAELTAAGLSAGNITSMAYNISSLGDAATNANFTVSIGTTAGSNFANTTFLATTGFTTVYGPSTYTHTASGWQTITFATPYVWDGVSNIVVNVTHDGADAINNSQTYYTATADNKVLWVNSYTGTTTTGTLSVNRLNVIFGGPAACTSGRVPVVATVSSPPALTLSGVSTTICSGVTSGTVTLTAGSGDYDTFAWSPATGVSGDAVTGWTFNPTVSTVYTLTASQTSGALCAATATYTVNVNPIPSAISFTPVSPVSACENTAIAITATGGNFNSNLFTETMNALPANFSVVNTAGTGSATLNTTYYSEGTGSVLFSTASTSANVSYQLNSNIDLTGSASASIVFSHIAAMESPTTSYDFGIIEYSTDGGSTWNLIPVANYSGSANAAVFNTNIRFSTRSYADWISTFTGSGSTPGTGPATSLWKTETINVPAAALTSNQFRIRFRYTTDTSTNYYGWLIDNVRIIKSANNITWTPVTDLYTDAAATTPYIAGSSAATVYVKSSTVGSQTYTATSTNAATGCFNSNTVNVTVNALPNATVSRVDDTLTAAEAGATYQWYTCSAGPVYTIIPGETSQSYTATAIGSYAVDVTKNGCTTRSTCFDVTTLGTSSFDVNALTVYPNPVVDILSIRYNEEITAINVYDLSGRLVKQITPNQTEVEVNMSELAAAMYIVKVNAGGNQTEIKVIKK</sequence>
<dbReference type="SUPFAM" id="SSF49265">
    <property type="entry name" value="Fibronectin type III"/>
    <property type="match status" value="1"/>
</dbReference>
<organism evidence="4 5">
    <name type="scientific">Flavobacterium proteolyticum</name>
    <dbReference type="NCBI Taxonomy" id="2911683"/>
    <lineage>
        <taxon>Bacteria</taxon>
        <taxon>Pseudomonadati</taxon>
        <taxon>Bacteroidota</taxon>
        <taxon>Flavobacteriia</taxon>
        <taxon>Flavobacteriales</taxon>
        <taxon>Flavobacteriaceae</taxon>
        <taxon>Flavobacterium</taxon>
    </lineage>
</organism>
<keyword evidence="2" id="KW-0812">Transmembrane</keyword>
<dbReference type="InterPro" id="IPR044023">
    <property type="entry name" value="Ig_7"/>
</dbReference>
<dbReference type="InterPro" id="IPR036116">
    <property type="entry name" value="FN3_sf"/>
</dbReference>
<dbReference type="Proteomes" id="UP000656274">
    <property type="component" value="Unassembled WGS sequence"/>
</dbReference>
<dbReference type="EMBL" id="JADFTZ010000001">
    <property type="protein sequence ID" value="MBE9575151.1"/>
    <property type="molecule type" value="Genomic_DNA"/>
</dbReference>
<dbReference type="RefSeq" id="WP_194093108.1">
    <property type="nucleotide sequence ID" value="NZ_JADFTZ010000001.1"/>
</dbReference>
<dbReference type="Pfam" id="PF19081">
    <property type="entry name" value="Ig_7"/>
    <property type="match status" value="1"/>
</dbReference>
<dbReference type="Pfam" id="PF18962">
    <property type="entry name" value="Por_Secre_tail"/>
    <property type="match status" value="1"/>
</dbReference>
<comment type="caution">
    <text evidence="4">The sequence shown here is derived from an EMBL/GenBank/DDBJ whole genome shotgun (WGS) entry which is preliminary data.</text>
</comment>
<gene>
    <name evidence="4" type="ORF">IM755_00350</name>
</gene>
<evidence type="ECO:0000256" key="1">
    <source>
        <dbReference type="ARBA" id="ARBA00022729"/>
    </source>
</evidence>
<name>A0ABR9WPI4_9FLAO</name>
<dbReference type="NCBIfam" id="TIGR04183">
    <property type="entry name" value="Por_Secre_tail"/>
    <property type="match status" value="1"/>
</dbReference>
<keyword evidence="2" id="KW-0472">Membrane</keyword>
<feature type="domain" description="Fibronectin type-III" evidence="3">
    <location>
        <begin position="287"/>
        <end position="385"/>
    </location>
</feature>
<proteinExistence type="predicted"/>
<dbReference type="PROSITE" id="PS50853">
    <property type="entry name" value="FN3"/>
    <property type="match status" value="1"/>
</dbReference>
<evidence type="ECO:0000259" key="3">
    <source>
        <dbReference type="PROSITE" id="PS50853"/>
    </source>
</evidence>